<reference evidence="2 3" key="1">
    <citation type="submission" date="2019-11" db="EMBL/GenBank/DDBJ databases">
        <title>Caenimonas koreensis gen. nov., sp. nov., isolated from activated sludge.</title>
        <authorList>
            <person name="Seung H.R."/>
        </authorList>
    </citation>
    <scope>NUCLEOTIDE SEQUENCE [LARGE SCALE GENOMIC DNA]</scope>
    <source>
        <strain evidence="2 3">EMB320</strain>
    </source>
</reference>
<dbReference type="Proteomes" id="UP000487350">
    <property type="component" value="Unassembled WGS sequence"/>
</dbReference>
<protein>
    <submittedName>
        <fullName evidence="2">Alpha/beta hydrolase</fullName>
    </submittedName>
</protein>
<sequence>MATKKSANHDLKPPHAGLLALEFRAPFEFGAVLPAWPALSRAPRGDGHTVLVFPGLSASDATTIPLRSYLSMLGYQSQGWAQGFNFGPRAGVLEAARNDLLEACEQSKRKVTLIGWSLGGVYARELAKEMPDMVRGVITLGTPFAGPPKSTNAWRVFELTSGRDIHHEHGNFDLAAPPKVPTTSIFSRTDGIVAWQGSIQKPSSTNPNLENIEVVASHIGLGLNPSAWWAVADRLAQEEGRWRPFDRTGMFGLKSFIYPDPERR</sequence>
<dbReference type="AlphaFoldDB" id="A0A844ATT4"/>
<dbReference type="InterPro" id="IPR000073">
    <property type="entry name" value="AB_hydrolase_1"/>
</dbReference>
<comment type="caution">
    <text evidence="2">The sequence shown here is derived from an EMBL/GenBank/DDBJ whole genome shotgun (WGS) entry which is preliminary data.</text>
</comment>
<keyword evidence="2" id="KW-0378">Hydrolase</keyword>
<organism evidence="2 3">
    <name type="scientific">Caenimonas koreensis DSM 17982</name>
    <dbReference type="NCBI Taxonomy" id="1121255"/>
    <lineage>
        <taxon>Bacteria</taxon>
        <taxon>Pseudomonadati</taxon>
        <taxon>Pseudomonadota</taxon>
        <taxon>Betaproteobacteria</taxon>
        <taxon>Burkholderiales</taxon>
        <taxon>Comamonadaceae</taxon>
        <taxon>Caenimonas</taxon>
    </lineage>
</organism>
<dbReference type="Pfam" id="PF12697">
    <property type="entry name" value="Abhydrolase_6"/>
    <property type="match status" value="1"/>
</dbReference>
<dbReference type="OrthoDB" id="345573at2"/>
<dbReference type="InterPro" id="IPR029058">
    <property type="entry name" value="AB_hydrolase_fold"/>
</dbReference>
<dbReference type="EMBL" id="WJBU01000001">
    <property type="protein sequence ID" value="MRD45758.1"/>
    <property type="molecule type" value="Genomic_DNA"/>
</dbReference>
<name>A0A844ATT4_9BURK</name>
<proteinExistence type="predicted"/>
<feature type="domain" description="AB hydrolase-1" evidence="1">
    <location>
        <begin position="84"/>
        <end position="209"/>
    </location>
</feature>
<gene>
    <name evidence="2" type="ORF">GHT07_00590</name>
</gene>
<evidence type="ECO:0000313" key="2">
    <source>
        <dbReference type="EMBL" id="MRD45758.1"/>
    </source>
</evidence>
<dbReference type="Gene3D" id="3.40.50.1820">
    <property type="entry name" value="alpha/beta hydrolase"/>
    <property type="match status" value="1"/>
</dbReference>
<dbReference type="GO" id="GO:0016787">
    <property type="term" value="F:hydrolase activity"/>
    <property type="evidence" value="ECO:0007669"/>
    <property type="project" value="UniProtKB-KW"/>
</dbReference>
<keyword evidence="3" id="KW-1185">Reference proteome</keyword>
<accession>A0A844ATT4</accession>
<evidence type="ECO:0000313" key="3">
    <source>
        <dbReference type="Proteomes" id="UP000487350"/>
    </source>
</evidence>
<dbReference type="RefSeq" id="WP_153583107.1">
    <property type="nucleotide sequence ID" value="NZ_WJBU01000001.1"/>
</dbReference>
<dbReference type="SUPFAM" id="SSF53474">
    <property type="entry name" value="alpha/beta-Hydrolases"/>
    <property type="match status" value="1"/>
</dbReference>
<evidence type="ECO:0000259" key="1">
    <source>
        <dbReference type="Pfam" id="PF12697"/>
    </source>
</evidence>